<sequence>MTHEAIGSEANAIRRIRKEQEIPFRVIKYLRFTNAPPAIAEEFSLSSTRHMFNHDTRSMIIKQTRNGSSTLRTPLQTHGECRRFTSTCLAATVRGYDISHGRRL</sequence>
<reference evidence="1" key="1">
    <citation type="journal article" date="2014" name="Nat. Commun.">
        <title>Multiple recent horizontal transfers of a large genomic region in cheese making fungi.</title>
        <authorList>
            <person name="Cheeseman K."/>
            <person name="Ropars J."/>
            <person name="Renault P."/>
            <person name="Dupont J."/>
            <person name="Gouzy J."/>
            <person name="Branca A."/>
            <person name="Abraham A.L."/>
            <person name="Ceppi M."/>
            <person name="Conseiller E."/>
            <person name="Debuchy R."/>
            <person name="Malagnac F."/>
            <person name="Goarin A."/>
            <person name="Silar P."/>
            <person name="Lacoste S."/>
            <person name="Sallet E."/>
            <person name="Bensimon A."/>
            <person name="Giraud T."/>
            <person name="Brygoo Y."/>
        </authorList>
    </citation>
    <scope>NUCLEOTIDE SEQUENCE [LARGE SCALE GENOMIC DNA]</scope>
    <source>
        <strain evidence="1">FM164</strain>
    </source>
</reference>
<dbReference type="Proteomes" id="UP000030686">
    <property type="component" value="Unassembled WGS sequence"/>
</dbReference>
<protein>
    <submittedName>
        <fullName evidence="1">Genomic scaffold, ProqFM164S03</fullName>
    </submittedName>
</protein>
<dbReference type="EMBL" id="HG792017">
    <property type="protein sequence ID" value="CDM33738.1"/>
    <property type="molecule type" value="Genomic_DNA"/>
</dbReference>
<dbReference type="AlphaFoldDB" id="W6QAP8"/>
<organism evidence="1 2">
    <name type="scientific">Penicillium roqueforti (strain FM164)</name>
    <dbReference type="NCBI Taxonomy" id="1365484"/>
    <lineage>
        <taxon>Eukaryota</taxon>
        <taxon>Fungi</taxon>
        <taxon>Dikarya</taxon>
        <taxon>Ascomycota</taxon>
        <taxon>Pezizomycotina</taxon>
        <taxon>Eurotiomycetes</taxon>
        <taxon>Eurotiomycetidae</taxon>
        <taxon>Eurotiales</taxon>
        <taxon>Aspergillaceae</taxon>
        <taxon>Penicillium</taxon>
    </lineage>
</organism>
<proteinExistence type="predicted"/>
<dbReference type="OrthoDB" id="4354989at2759"/>
<evidence type="ECO:0000313" key="2">
    <source>
        <dbReference type="Proteomes" id="UP000030686"/>
    </source>
</evidence>
<accession>W6QAP8</accession>
<keyword evidence="2" id="KW-1185">Reference proteome</keyword>
<evidence type="ECO:0000313" key="1">
    <source>
        <dbReference type="EMBL" id="CDM33738.1"/>
    </source>
</evidence>
<gene>
    <name evidence="1" type="ORF">PROQFM164_S03g000462</name>
</gene>
<name>W6QAP8_PENRF</name>